<feature type="region of interest" description="Disordered" evidence="1">
    <location>
        <begin position="263"/>
        <end position="283"/>
    </location>
</feature>
<dbReference type="AlphaFoldDB" id="A0A919SCF0"/>
<evidence type="ECO:0000313" key="4">
    <source>
        <dbReference type="Proteomes" id="UP000681340"/>
    </source>
</evidence>
<dbReference type="RefSeq" id="WP_212989814.1">
    <property type="nucleotide sequence ID" value="NZ_BAABEA010000039.1"/>
</dbReference>
<dbReference type="EMBL" id="BOQL01000028">
    <property type="protein sequence ID" value="GIM69847.1"/>
    <property type="molecule type" value="Genomic_DNA"/>
</dbReference>
<comment type="caution">
    <text evidence="3">The sequence shown here is derived from an EMBL/GenBank/DDBJ whole genome shotgun (WGS) entry which is preliminary data.</text>
</comment>
<keyword evidence="4" id="KW-1185">Reference proteome</keyword>
<feature type="transmembrane region" description="Helical" evidence="2">
    <location>
        <begin position="63"/>
        <end position="84"/>
    </location>
</feature>
<feature type="transmembrane region" description="Helical" evidence="2">
    <location>
        <begin position="91"/>
        <end position="118"/>
    </location>
</feature>
<name>A0A919SCF0_9ACTN</name>
<evidence type="ECO:0000313" key="3">
    <source>
        <dbReference type="EMBL" id="GIM69847.1"/>
    </source>
</evidence>
<feature type="transmembrane region" description="Helical" evidence="2">
    <location>
        <begin position="197"/>
        <end position="219"/>
    </location>
</feature>
<evidence type="ECO:0000256" key="1">
    <source>
        <dbReference type="SAM" id="MobiDB-lite"/>
    </source>
</evidence>
<reference evidence="3" key="1">
    <citation type="submission" date="2021-03" db="EMBL/GenBank/DDBJ databases">
        <title>Whole genome shotgun sequence of Actinoplanes auranticolor NBRC 12245.</title>
        <authorList>
            <person name="Komaki H."/>
            <person name="Tamura T."/>
        </authorList>
    </citation>
    <scope>NUCLEOTIDE SEQUENCE</scope>
    <source>
        <strain evidence="3">NBRC 12245</strain>
    </source>
</reference>
<dbReference type="Proteomes" id="UP000681340">
    <property type="component" value="Unassembled WGS sequence"/>
</dbReference>
<keyword evidence="2" id="KW-1133">Transmembrane helix</keyword>
<gene>
    <name evidence="3" type="ORF">Aau02nite_38180</name>
</gene>
<organism evidence="3 4">
    <name type="scientific">Actinoplanes auranticolor</name>
    <dbReference type="NCBI Taxonomy" id="47988"/>
    <lineage>
        <taxon>Bacteria</taxon>
        <taxon>Bacillati</taxon>
        <taxon>Actinomycetota</taxon>
        <taxon>Actinomycetes</taxon>
        <taxon>Micromonosporales</taxon>
        <taxon>Micromonosporaceae</taxon>
        <taxon>Actinoplanes</taxon>
    </lineage>
</organism>
<sequence>MPTVPDAATLRRVMSHPAVWSVLVAALLGWAAMPFNNGHYEYWINFDPQGDGQQQEWVQTRRIFRYTSGVLCGQLLALVAGVALSRRHRHAVALTIAVPLGAVLAVVTVALAFPFAWVLESSRPAAVPAFDDPILTRVLLGELAAYPLYAAAGVGLGILVRRSARLRKRKRLLVPLFLLFWTVTTLTGLVQDDEYDAWPWLLWAVPFVAAGTAIALAGLSADAWEFPPVPVGDWGRSATLALLASAAAYALILNLLAVTRRRGDRPPADSPAAGSGPTADAHP</sequence>
<keyword evidence="2" id="KW-0812">Transmembrane</keyword>
<protein>
    <submittedName>
        <fullName evidence="3">Uncharacterized protein</fullName>
    </submittedName>
</protein>
<evidence type="ECO:0000256" key="2">
    <source>
        <dbReference type="SAM" id="Phobius"/>
    </source>
</evidence>
<accession>A0A919SCF0</accession>
<feature type="transmembrane region" description="Helical" evidence="2">
    <location>
        <begin position="240"/>
        <end position="258"/>
    </location>
</feature>
<feature type="transmembrane region" description="Helical" evidence="2">
    <location>
        <begin position="18"/>
        <end position="35"/>
    </location>
</feature>
<keyword evidence="2" id="KW-0472">Membrane</keyword>
<proteinExistence type="predicted"/>
<feature type="transmembrane region" description="Helical" evidence="2">
    <location>
        <begin position="172"/>
        <end position="191"/>
    </location>
</feature>
<feature type="transmembrane region" description="Helical" evidence="2">
    <location>
        <begin position="138"/>
        <end position="160"/>
    </location>
</feature>